<gene>
    <name evidence="11" type="ORF">DMP06_10765</name>
</gene>
<keyword evidence="12" id="KW-1185">Reference proteome</keyword>
<feature type="transmembrane region" description="Helical" evidence="8">
    <location>
        <begin position="688"/>
        <end position="708"/>
    </location>
</feature>
<feature type="coiled-coil region" evidence="7">
    <location>
        <begin position="369"/>
        <end position="501"/>
    </location>
</feature>
<feature type="transmembrane region" description="Helical" evidence="8">
    <location>
        <begin position="1152"/>
        <end position="1169"/>
    </location>
</feature>
<keyword evidence="3 8" id="KW-0812">Transmembrane</keyword>
<feature type="domain" description="ABC3 transporter permease C-terminal" evidence="9">
    <location>
        <begin position="1103"/>
        <end position="1220"/>
    </location>
</feature>
<feature type="domain" description="ABC3 transporter permease C-terminal" evidence="9">
    <location>
        <begin position="691"/>
        <end position="811"/>
    </location>
</feature>
<sequence>MKSAFNKGVLRSITHSLGRFLAIAVIAALGTGFYAGLRMTAPDMKLAGDIYYDGTNMCDLRVTSTLGLSDENIEALRQVEGVEGVEGAWEFDALATVESAQYTVRIHSLDAEAAQASDTSDGMHAVSNDVNYINRPLLVEGEWPDEPGECVLSADAVTDGEVELGDTVHVLEGTQDVGDTIDTDEFTVVGFVRSSYYASTTSMGSTSLGNGSLDQYMYINEEDFSDDLPYTEAFITVAGAKDLHASSEAYDDAVAVVAQRIEDLGPELCAQRLDEVKGDAQATLDENRAEYEAEKADAEAQIADGQKELDDAKAQLDDAAEEIESGQAQLDDGWAQLEEGASELPSAKEQLNASAETIADSEAQLNAGQKEYEEGLAQFEKEKADAYAQLDAAQAEIDANRETTQATLADLQNKLDAAQQGLAAIDAQVPDMDAAIAQAQMWMDAAQAEVGRAQSEFDAAKEALAAADPDSEGYDALVEACEEAQRNLVTAQGTLQDAQDALDGVKEIQAQREELVAAIPQLEAGIEQAQAGLDTLDAAQAELDSQRTAADEEFAKAQQTLDASKAQLNDGWAQLESGKQAYADGLAQYQDGVAQYESGKATLEASEEELAQGRAEYENGLAEYQDGVKEFEEQKSQADEEFADAEAQLADAQAEIDEIESPEWYVLDRTKIMGAESFESDANRVDQIAQVFPFIFFLVAALVSLTTMTRMVEEERVLIGTYKALGYSNARITSKYLLYAFVASGVGSLIGIVALSMFLPYFIMEAYAIVYAVPPRPVPIDSGLALLAAGLGIGITLIATWAAAASTLRETPAALMLPRAPKAGKRILLERIKPIWSRLSFSWKVTARNIFRYKRRFFMAIIGIAGCTALLLTGLGLQNAINDIIDKQFGEIYHYSMTVRMDDGVSDEDVQAVSAVLDDTSQVSERTDARTANMIARSDSQEEGAADQRFELVVPQDVQKMAEYVTMRERVGHAPLTLSDDGVIVSEKLATELGVSVGETIRIYEEDTIGNAEGEGFEVSVAGIMENYVSQYVFMSPGLYEKTFGETPEFSTVYAVATDDLSVREQMSDELLAIDGVKTVGYNDETIETYRTMLKSVDSVVVVLIIAAAALAFVVLYNLTNINITERAREIATLKVLGFTPHEVNAYIYRETILLSIIGALVGCVLGIWMEGFVVVTAEVDQVMFGREIHALSFVIAFALTMVFSVIVTVAMRWKLAKIDMVESLKSVE</sequence>
<dbReference type="GO" id="GO:0005886">
    <property type="term" value="C:plasma membrane"/>
    <property type="evidence" value="ECO:0007669"/>
    <property type="project" value="UniProtKB-SubCell"/>
</dbReference>
<accession>A0A3N0ASG1</accession>
<keyword evidence="7" id="KW-0175">Coiled coil</keyword>
<feature type="transmembrane region" description="Helical" evidence="8">
    <location>
        <begin position="857"/>
        <end position="877"/>
    </location>
</feature>
<dbReference type="Pfam" id="PF02687">
    <property type="entry name" value="FtsX"/>
    <property type="match status" value="2"/>
</dbReference>
<dbReference type="Pfam" id="PF12704">
    <property type="entry name" value="MacB_PCD"/>
    <property type="match status" value="1"/>
</dbReference>
<dbReference type="Gene3D" id="1.10.287.1490">
    <property type="match status" value="2"/>
</dbReference>
<evidence type="ECO:0000313" key="12">
    <source>
        <dbReference type="Proteomes" id="UP000269591"/>
    </source>
</evidence>
<evidence type="ECO:0000256" key="2">
    <source>
        <dbReference type="ARBA" id="ARBA00022475"/>
    </source>
</evidence>
<organism evidence="11 12">
    <name type="scientific">Slackia equolifaciens</name>
    <dbReference type="NCBI Taxonomy" id="498718"/>
    <lineage>
        <taxon>Bacteria</taxon>
        <taxon>Bacillati</taxon>
        <taxon>Actinomycetota</taxon>
        <taxon>Coriobacteriia</taxon>
        <taxon>Eggerthellales</taxon>
        <taxon>Eggerthellaceae</taxon>
        <taxon>Slackia</taxon>
    </lineage>
</organism>
<dbReference type="EMBL" id="QIBX01000026">
    <property type="protein sequence ID" value="RNL37558.1"/>
    <property type="molecule type" value="Genomic_DNA"/>
</dbReference>
<proteinExistence type="inferred from homology"/>
<feature type="domain" description="MacB-like periplasmic core" evidence="10">
    <location>
        <begin position="861"/>
        <end position="1069"/>
    </location>
</feature>
<evidence type="ECO:0000256" key="6">
    <source>
        <dbReference type="ARBA" id="ARBA00038076"/>
    </source>
</evidence>
<evidence type="ECO:0000256" key="3">
    <source>
        <dbReference type="ARBA" id="ARBA00022692"/>
    </source>
</evidence>
<keyword evidence="5 8" id="KW-0472">Membrane</keyword>
<protein>
    <submittedName>
        <fullName evidence="11">ABC transporter permease</fullName>
    </submittedName>
</protein>
<evidence type="ECO:0000256" key="7">
    <source>
        <dbReference type="SAM" id="Coils"/>
    </source>
</evidence>
<evidence type="ECO:0000256" key="8">
    <source>
        <dbReference type="SAM" id="Phobius"/>
    </source>
</evidence>
<dbReference type="PANTHER" id="PTHR30287:SF1">
    <property type="entry name" value="INNER MEMBRANE PROTEIN"/>
    <property type="match status" value="1"/>
</dbReference>
<feature type="transmembrane region" description="Helical" evidence="8">
    <location>
        <begin position="1189"/>
        <end position="1211"/>
    </location>
</feature>
<evidence type="ECO:0000259" key="9">
    <source>
        <dbReference type="Pfam" id="PF02687"/>
    </source>
</evidence>
<evidence type="ECO:0000256" key="5">
    <source>
        <dbReference type="ARBA" id="ARBA00023136"/>
    </source>
</evidence>
<dbReference type="RefSeq" id="WP_123209728.1">
    <property type="nucleotide sequence ID" value="NZ_JBHTHO010000030.1"/>
</dbReference>
<comment type="caution">
    <text evidence="11">The sequence shown here is derived from an EMBL/GenBank/DDBJ whole genome shotgun (WGS) entry which is preliminary data.</text>
</comment>
<comment type="subcellular location">
    <subcellularLocation>
        <location evidence="1">Cell membrane</location>
        <topology evidence="1">Multi-pass membrane protein</topology>
    </subcellularLocation>
</comment>
<evidence type="ECO:0000259" key="10">
    <source>
        <dbReference type="Pfam" id="PF12704"/>
    </source>
</evidence>
<feature type="transmembrane region" description="Helical" evidence="8">
    <location>
        <begin position="20"/>
        <end position="37"/>
    </location>
</feature>
<feature type="transmembrane region" description="Helical" evidence="8">
    <location>
        <begin position="1100"/>
        <end position="1119"/>
    </location>
</feature>
<feature type="transmembrane region" description="Helical" evidence="8">
    <location>
        <begin position="736"/>
        <end position="763"/>
    </location>
</feature>
<dbReference type="InterPro" id="IPR003838">
    <property type="entry name" value="ABC3_permease_C"/>
</dbReference>
<evidence type="ECO:0000256" key="1">
    <source>
        <dbReference type="ARBA" id="ARBA00004651"/>
    </source>
</evidence>
<dbReference type="OrthoDB" id="5137249at2"/>
<dbReference type="Proteomes" id="UP000269591">
    <property type="component" value="Unassembled WGS sequence"/>
</dbReference>
<keyword evidence="2" id="KW-1003">Cell membrane</keyword>
<dbReference type="InterPro" id="IPR038766">
    <property type="entry name" value="Membrane_comp_ABC_pdt"/>
</dbReference>
<feature type="coiled-coil region" evidence="7">
    <location>
        <begin position="603"/>
        <end position="662"/>
    </location>
</feature>
<feature type="transmembrane region" description="Helical" evidence="8">
    <location>
        <begin position="783"/>
        <end position="804"/>
    </location>
</feature>
<dbReference type="PANTHER" id="PTHR30287">
    <property type="entry name" value="MEMBRANE COMPONENT OF PREDICTED ABC SUPERFAMILY METABOLITE UPTAKE TRANSPORTER"/>
    <property type="match status" value="1"/>
</dbReference>
<name>A0A3N0ASG1_9ACTN</name>
<comment type="similarity">
    <text evidence="6">Belongs to the ABC-4 integral membrane protein family.</text>
</comment>
<evidence type="ECO:0000256" key="4">
    <source>
        <dbReference type="ARBA" id="ARBA00022989"/>
    </source>
</evidence>
<dbReference type="InterPro" id="IPR025857">
    <property type="entry name" value="MacB_PCD"/>
</dbReference>
<keyword evidence="4 8" id="KW-1133">Transmembrane helix</keyword>
<feature type="coiled-coil region" evidence="7">
    <location>
        <begin position="281"/>
        <end position="329"/>
    </location>
</feature>
<reference evidence="12" key="1">
    <citation type="submission" date="2018-05" db="EMBL/GenBank/DDBJ databases">
        <title>Genome Sequencing of selected type strains of the family Eggerthellaceae.</title>
        <authorList>
            <person name="Danylec N."/>
            <person name="Stoll D.A."/>
            <person name="Doetsch A."/>
            <person name="Huch M."/>
        </authorList>
    </citation>
    <scope>NUCLEOTIDE SEQUENCE [LARGE SCALE GENOMIC DNA]</scope>
    <source>
        <strain evidence="12">DSM 24851</strain>
    </source>
</reference>
<evidence type="ECO:0000313" key="11">
    <source>
        <dbReference type="EMBL" id="RNL37558.1"/>
    </source>
</evidence>
<dbReference type="AlphaFoldDB" id="A0A3N0ASG1"/>